<sequence>MQQLLIIGLGGALGAMARYSVYFIYATTGGKLFPLPTLVVNVVGSFLIGIAYYAIVERLQLQAVWRNGLIVGFLGAFTTFSTYSLDALRILQNGELSIALGYLLLSVVLCLIATWLGFWIVERFLV</sequence>
<name>A0A4P9VMT6_9GAMM</name>
<keyword evidence="9 12" id="KW-0407">Ion channel</keyword>
<organism evidence="13 14">
    <name type="scientific">Zooshikella ganghwensis</name>
    <dbReference type="NCBI Taxonomy" id="202772"/>
    <lineage>
        <taxon>Bacteria</taxon>
        <taxon>Pseudomonadati</taxon>
        <taxon>Pseudomonadota</taxon>
        <taxon>Gammaproteobacteria</taxon>
        <taxon>Oceanospirillales</taxon>
        <taxon>Zooshikellaceae</taxon>
        <taxon>Zooshikella</taxon>
    </lineage>
</organism>
<evidence type="ECO:0000256" key="6">
    <source>
        <dbReference type="ARBA" id="ARBA00023053"/>
    </source>
</evidence>
<evidence type="ECO:0000256" key="11">
    <source>
        <dbReference type="ARBA" id="ARBA00035585"/>
    </source>
</evidence>
<dbReference type="InterPro" id="IPR003691">
    <property type="entry name" value="FluC"/>
</dbReference>
<keyword evidence="3" id="KW-0997">Cell inner membrane</keyword>
<dbReference type="AlphaFoldDB" id="A0A4P9VMT6"/>
<evidence type="ECO:0000256" key="9">
    <source>
        <dbReference type="ARBA" id="ARBA00023303"/>
    </source>
</evidence>
<comment type="catalytic activity">
    <reaction evidence="11">
        <text>fluoride(in) = fluoride(out)</text>
        <dbReference type="Rhea" id="RHEA:76159"/>
        <dbReference type="ChEBI" id="CHEBI:17051"/>
    </reaction>
    <physiologicalReaction direction="left-to-right" evidence="11">
        <dbReference type="Rhea" id="RHEA:76160"/>
    </physiologicalReaction>
</comment>
<keyword evidence="14" id="KW-1185">Reference proteome</keyword>
<dbReference type="Proteomes" id="UP000257039">
    <property type="component" value="Unassembled WGS sequence"/>
</dbReference>
<protein>
    <recommendedName>
        <fullName evidence="12">Fluoride-specific ion channel FluC</fullName>
    </recommendedName>
</protein>
<feature type="transmembrane region" description="Helical" evidence="12">
    <location>
        <begin position="33"/>
        <end position="55"/>
    </location>
</feature>
<dbReference type="GO" id="GO:0062054">
    <property type="term" value="F:fluoride channel activity"/>
    <property type="evidence" value="ECO:0007669"/>
    <property type="project" value="UniProtKB-UniRule"/>
</dbReference>
<evidence type="ECO:0000256" key="5">
    <source>
        <dbReference type="ARBA" id="ARBA00022989"/>
    </source>
</evidence>
<keyword evidence="12" id="KW-0813">Transport</keyword>
<dbReference type="Pfam" id="PF02537">
    <property type="entry name" value="CRCB"/>
    <property type="match status" value="1"/>
</dbReference>
<comment type="function">
    <text evidence="12">Fluoride-specific ion channel. Important for reducing fluoride concentration in the cell, thus reducing its toxicity.</text>
</comment>
<keyword evidence="4 12" id="KW-0812">Transmembrane</keyword>
<feature type="transmembrane region" description="Helical" evidence="12">
    <location>
        <begin position="67"/>
        <end position="85"/>
    </location>
</feature>
<evidence type="ECO:0000256" key="10">
    <source>
        <dbReference type="ARBA" id="ARBA00035120"/>
    </source>
</evidence>
<feature type="binding site" evidence="12">
    <location>
        <position position="78"/>
    </location>
    <ligand>
        <name>Na(+)</name>
        <dbReference type="ChEBI" id="CHEBI:29101"/>
        <note>structural</note>
    </ligand>
</feature>
<dbReference type="RefSeq" id="WP_094787404.1">
    <property type="nucleotide sequence ID" value="NZ_NDXW01000001.1"/>
</dbReference>
<dbReference type="HAMAP" id="MF_00454">
    <property type="entry name" value="FluC"/>
    <property type="match status" value="1"/>
</dbReference>
<dbReference type="GO" id="GO:0046872">
    <property type="term" value="F:metal ion binding"/>
    <property type="evidence" value="ECO:0007669"/>
    <property type="project" value="UniProtKB-KW"/>
</dbReference>
<keyword evidence="12" id="KW-0479">Metal-binding</keyword>
<reference evidence="13 14" key="1">
    <citation type="submission" date="2017-04" db="EMBL/GenBank/DDBJ databases">
        <title>Draft genome sequence of Zooshikella ganghwensis VG4 isolated from Red Sea sediments.</title>
        <authorList>
            <person name="Rehman Z."/>
            <person name="Alam I."/>
            <person name="Kamau A."/>
            <person name="Bajic V."/>
            <person name="Leiknes T."/>
        </authorList>
    </citation>
    <scope>NUCLEOTIDE SEQUENCE [LARGE SCALE GENOMIC DNA]</scope>
    <source>
        <strain evidence="13 14">VG4</strain>
    </source>
</reference>
<evidence type="ECO:0000313" key="14">
    <source>
        <dbReference type="Proteomes" id="UP000257039"/>
    </source>
</evidence>
<gene>
    <name evidence="12 13" type="primary">crcB</name>
    <name evidence="12" type="synonym">fluC</name>
    <name evidence="13" type="ORF">B9G39_12520</name>
</gene>
<dbReference type="PANTHER" id="PTHR28259:SF1">
    <property type="entry name" value="FLUORIDE EXPORT PROTEIN 1-RELATED"/>
    <property type="match status" value="1"/>
</dbReference>
<feature type="binding site" evidence="12">
    <location>
        <position position="75"/>
    </location>
    <ligand>
        <name>Na(+)</name>
        <dbReference type="ChEBI" id="CHEBI:29101"/>
        <note>structural</note>
    </ligand>
</feature>
<evidence type="ECO:0000256" key="3">
    <source>
        <dbReference type="ARBA" id="ARBA00022519"/>
    </source>
</evidence>
<keyword evidence="8 12" id="KW-0472">Membrane</keyword>
<comment type="activity regulation">
    <text evidence="12">Na(+) is not transported, but it plays an essential structural role and its presence is essential for fluoride channel function.</text>
</comment>
<proteinExistence type="inferred from homology"/>
<keyword evidence="2 12" id="KW-1003">Cell membrane</keyword>
<dbReference type="GO" id="GO:0140114">
    <property type="term" value="P:cellular detoxification of fluoride"/>
    <property type="evidence" value="ECO:0007669"/>
    <property type="project" value="UniProtKB-UniRule"/>
</dbReference>
<feature type="transmembrane region" description="Helical" evidence="12">
    <location>
        <begin position="97"/>
        <end position="121"/>
    </location>
</feature>
<evidence type="ECO:0000256" key="8">
    <source>
        <dbReference type="ARBA" id="ARBA00023136"/>
    </source>
</evidence>
<keyword evidence="6 12" id="KW-0915">Sodium</keyword>
<evidence type="ECO:0000256" key="7">
    <source>
        <dbReference type="ARBA" id="ARBA00023065"/>
    </source>
</evidence>
<dbReference type="PANTHER" id="PTHR28259">
    <property type="entry name" value="FLUORIDE EXPORT PROTEIN 1-RELATED"/>
    <property type="match status" value="1"/>
</dbReference>
<evidence type="ECO:0000256" key="4">
    <source>
        <dbReference type="ARBA" id="ARBA00022692"/>
    </source>
</evidence>
<keyword evidence="7 12" id="KW-0406">Ion transport</keyword>
<evidence type="ECO:0000256" key="12">
    <source>
        <dbReference type="HAMAP-Rule" id="MF_00454"/>
    </source>
</evidence>
<dbReference type="NCBIfam" id="TIGR00494">
    <property type="entry name" value="crcB"/>
    <property type="match status" value="1"/>
</dbReference>
<accession>A0A4P9VMT6</accession>
<comment type="similarity">
    <text evidence="10 12">Belongs to the fluoride channel Fluc/FEX (TC 1.A.43) family.</text>
</comment>
<comment type="caution">
    <text evidence="13">The sequence shown here is derived from an EMBL/GenBank/DDBJ whole genome shotgun (WGS) entry which is preliminary data.</text>
</comment>
<evidence type="ECO:0000313" key="13">
    <source>
        <dbReference type="EMBL" id="RDH44206.1"/>
    </source>
</evidence>
<comment type="subcellular location">
    <subcellularLocation>
        <location evidence="1 12">Cell membrane</location>
        <topology evidence="1 12">Multi-pass membrane protein</topology>
    </subcellularLocation>
</comment>
<dbReference type="EMBL" id="NDXW01000001">
    <property type="protein sequence ID" value="RDH44206.1"/>
    <property type="molecule type" value="Genomic_DNA"/>
</dbReference>
<dbReference type="GO" id="GO:0005886">
    <property type="term" value="C:plasma membrane"/>
    <property type="evidence" value="ECO:0007669"/>
    <property type="project" value="UniProtKB-SubCell"/>
</dbReference>
<evidence type="ECO:0000256" key="2">
    <source>
        <dbReference type="ARBA" id="ARBA00022475"/>
    </source>
</evidence>
<evidence type="ECO:0000256" key="1">
    <source>
        <dbReference type="ARBA" id="ARBA00004651"/>
    </source>
</evidence>
<keyword evidence="5 12" id="KW-1133">Transmembrane helix</keyword>